<dbReference type="PROSITE" id="PS50928">
    <property type="entry name" value="ABC_TM1"/>
    <property type="match status" value="1"/>
</dbReference>
<evidence type="ECO:0000256" key="1">
    <source>
        <dbReference type="ARBA" id="ARBA00004651"/>
    </source>
</evidence>
<dbReference type="Pfam" id="PF00528">
    <property type="entry name" value="BPD_transp_1"/>
    <property type="match status" value="1"/>
</dbReference>
<feature type="transmembrane region" description="Helical" evidence="7">
    <location>
        <begin position="109"/>
        <end position="128"/>
    </location>
</feature>
<dbReference type="CDD" id="cd06261">
    <property type="entry name" value="TM_PBP2"/>
    <property type="match status" value="1"/>
</dbReference>
<dbReference type="RefSeq" id="WP_060626712.1">
    <property type="nucleotide sequence ID" value="NZ_LCZJ02000065.1"/>
</dbReference>
<evidence type="ECO:0000256" key="5">
    <source>
        <dbReference type="ARBA" id="ARBA00022989"/>
    </source>
</evidence>
<dbReference type="Gene3D" id="1.10.3720.10">
    <property type="entry name" value="MetI-like"/>
    <property type="match status" value="1"/>
</dbReference>
<comment type="similarity">
    <text evidence="7">Belongs to the binding-protein-dependent transport system permease family.</text>
</comment>
<feature type="transmembrane region" description="Helical" evidence="7">
    <location>
        <begin position="140"/>
        <end position="160"/>
    </location>
</feature>
<keyword evidence="2 7" id="KW-0813">Transport</keyword>
<feature type="transmembrane region" description="Helical" evidence="7">
    <location>
        <begin position="181"/>
        <end position="203"/>
    </location>
</feature>
<sequence length="286" mass="32385">MKKTRGEKLFYIFNCVFLGSIALLALYPFVYVLSASISSSDAVVTGKVILLPKDINFDSYAKVLSEKGIWIAYLNTFYYTIFGVMANLILTICGAYALSKKRIVGRTAISFFIALTMWFQPGMIPMYLNFRDLNMLDSRFTIVIGFAITTFYVFLMRTFFQGIPEELEEAAKVDGANDLTILWKVYLPLSKAALVTIGLFYAVHRWNGYFWTMILLSDESKVPLQVLLKKLIVEMNVNDEMGNMALYSKETIIYATIIISIIPIVAAYPFIQKYFVKGTMIGSVKG</sequence>
<evidence type="ECO:0000259" key="8">
    <source>
        <dbReference type="PROSITE" id="PS50928"/>
    </source>
</evidence>
<protein>
    <submittedName>
        <fullName evidence="9">Sugar ABC transporter permease</fullName>
    </submittedName>
</protein>
<organism evidence="9 10">
    <name type="scientific">Paenibacillus etheri</name>
    <dbReference type="NCBI Taxonomy" id="1306852"/>
    <lineage>
        <taxon>Bacteria</taxon>
        <taxon>Bacillati</taxon>
        <taxon>Bacillota</taxon>
        <taxon>Bacilli</taxon>
        <taxon>Bacillales</taxon>
        <taxon>Paenibacillaceae</taxon>
        <taxon>Paenibacillus</taxon>
    </lineage>
</organism>
<keyword evidence="6 7" id="KW-0472">Membrane</keyword>
<dbReference type="SUPFAM" id="SSF161098">
    <property type="entry name" value="MetI-like"/>
    <property type="match status" value="1"/>
</dbReference>
<keyword evidence="4 7" id="KW-0812">Transmembrane</keyword>
<evidence type="ECO:0000256" key="4">
    <source>
        <dbReference type="ARBA" id="ARBA00022692"/>
    </source>
</evidence>
<evidence type="ECO:0000256" key="2">
    <source>
        <dbReference type="ARBA" id="ARBA00022448"/>
    </source>
</evidence>
<feature type="transmembrane region" description="Helical" evidence="7">
    <location>
        <begin position="77"/>
        <end position="97"/>
    </location>
</feature>
<dbReference type="GO" id="GO:0055085">
    <property type="term" value="P:transmembrane transport"/>
    <property type="evidence" value="ECO:0007669"/>
    <property type="project" value="InterPro"/>
</dbReference>
<name>A0A0W1AQ24_9BACL</name>
<accession>A0A0W1AQ24</accession>
<dbReference type="EMBL" id="LCZJ02000065">
    <property type="protein sequence ID" value="KTD83435.1"/>
    <property type="molecule type" value="Genomic_DNA"/>
</dbReference>
<dbReference type="InterPro" id="IPR035906">
    <property type="entry name" value="MetI-like_sf"/>
</dbReference>
<dbReference type="InterPro" id="IPR000515">
    <property type="entry name" value="MetI-like"/>
</dbReference>
<dbReference type="OrthoDB" id="9810086at2"/>
<keyword evidence="10" id="KW-1185">Reference proteome</keyword>
<dbReference type="PANTHER" id="PTHR43744:SF9">
    <property type="entry name" value="POLYGALACTURONAN_RHAMNOGALACTURONAN TRANSPORT SYSTEM PERMEASE PROTEIN YTCP"/>
    <property type="match status" value="1"/>
</dbReference>
<feature type="transmembrane region" description="Helical" evidence="7">
    <location>
        <begin position="251"/>
        <end position="271"/>
    </location>
</feature>
<dbReference type="Proteomes" id="UP000054709">
    <property type="component" value="Unassembled WGS sequence"/>
</dbReference>
<evidence type="ECO:0000313" key="10">
    <source>
        <dbReference type="Proteomes" id="UP000054709"/>
    </source>
</evidence>
<gene>
    <name evidence="9" type="ORF">UQ64_02020</name>
</gene>
<comment type="subcellular location">
    <subcellularLocation>
        <location evidence="1 7">Cell membrane</location>
        <topology evidence="1 7">Multi-pass membrane protein</topology>
    </subcellularLocation>
</comment>
<evidence type="ECO:0000256" key="3">
    <source>
        <dbReference type="ARBA" id="ARBA00022475"/>
    </source>
</evidence>
<dbReference type="AlphaFoldDB" id="A0A0W1AQ24"/>
<feature type="transmembrane region" description="Helical" evidence="7">
    <location>
        <begin position="9"/>
        <end position="30"/>
    </location>
</feature>
<keyword evidence="5 7" id="KW-1133">Transmembrane helix</keyword>
<comment type="caution">
    <text evidence="9">The sequence shown here is derived from an EMBL/GenBank/DDBJ whole genome shotgun (WGS) entry which is preliminary data.</text>
</comment>
<proteinExistence type="inferred from homology"/>
<evidence type="ECO:0000313" key="9">
    <source>
        <dbReference type="EMBL" id="KTD83435.1"/>
    </source>
</evidence>
<evidence type="ECO:0000256" key="6">
    <source>
        <dbReference type="ARBA" id="ARBA00023136"/>
    </source>
</evidence>
<reference evidence="9 10" key="1">
    <citation type="journal article" date="2015" name="Int. Biodeterior. Biodegradation">
        <title>Physiological and genetic screening methods for the isolation of methyl tert-butyl ether-degrading bacteria for bioremediation purposes.</title>
        <authorList>
            <person name="Guisado I.M."/>
            <person name="Purswani J."/>
            <person name="Gonzalez Lopez J."/>
            <person name="Pozo C."/>
        </authorList>
    </citation>
    <scope>NUCLEOTIDE SEQUENCE [LARGE SCALE GENOMIC DNA]</scope>
    <source>
        <strain evidence="9 10">SH7</strain>
    </source>
</reference>
<feature type="domain" description="ABC transmembrane type-1" evidence="8">
    <location>
        <begin position="73"/>
        <end position="265"/>
    </location>
</feature>
<dbReference type="GO" id="GO:0005886">
    <property type="term" value="C:plasma membrane"/>
    <property type="evidence" value="ECO:0007669"/>
    <property type="project" value="UniProtKB-SubCell"/>
</dbReference>
<evidence type="ECO:0000256" key="7">
    <source>
        <dbReference type="RuleBase" id="RU363032"/>
    </source>
</evidence>
<keyword evidence="3" id="KW-1003">Cell membrane</keyword>
<dbReference type="PANTHER" id="PTHR43744">
    <property type="entry name" value="ABC TRANSPORTER PERMEASE PROTEIN MG189-RELATED-RELATED"/>
    <property type="match status" value="1"/>
</dbReference>